<dbReference type="GO" id="GO:0008270">
    <property type="term" value="F:zinc ion binding"/>
    <property type="evidence" value="ECO:0007669"/>
    <property type="project" value="UniProtKB-KW"/>
</dbReference>
<dbReference type="InterPro" id="IPR036236">
    <property type="entry name" value="Znf_C2H2_sf"/>
</dbReference>
<dbReference type="Proteomes" id="UP000652761">
    <property type="component" value="Unassembled WGS sequence"/>
</dbReference>
<evidence type="ECO:0000256" key="3">
    <source>
        <dbReference type="ARBA" id="ARBA00022771"/>
    </source>
</evidence>
<evidence type="ECO:0000256" key="1">
    <source>
        <dbReference type="ARBA" id="ARBA00004123"/>
    </source>
</evidence>
<keyword evidence="2" id="KW-0479">Metal-binding</keyword>
<comment type="caution">
    <text evidence="10">The sequence shown here is derived from an EMBL/GenBank/DDBJ whole genome shotgun (WGS) entry which is preliminary data.</text>
</comment>
<dbReference type="GO" id="GO:0003700">
    <property type="term" value="F:DNA-binding transcription factor activity"/>
    <property type="evidence" value="ECO:0007669"/>
    <property type="project" value="TreeGrafter"/>
</dbReference>
<feature type="domain" description="C2H2-type" evidence="9">
    <location>
        <begin position="196"/>
        <end position="226"/>
    </location>
</feature>
<feature type="domain" description="C2H2-type" evidence="9">
    <location>
        <begin position="106"/>
        <end position="135"/>
    </location>
</feature>
<comment type="subcellular location">
    <subcellularLocation>
        <location evidence="1">Nucleus</location>
    </subcellularLocation>
</comment>
<dbReference type="SMART" id="SM00355">
    <property type="entry name" value="ZnF_C2H2"/>
    <property type="match status" value="7"/>
</dbReference>
<keyword evidence="5" id="KW-0805">Transcription regulation</keyword>
<evidence type="ECO:0000313" key="11">
    <source>
        <dbReference type="Proteomes" id="UP000652761"/>
    </source>
</evidence>
<evidence type="ECO:0000259" key="9">
    <source>
        <dbReference type="PROSITE" id="PS50157"/>
    </source>
</evidence>
<evidence type="ECO:0000256" key="4">
    <source>
        <dbReference type="ARBA" id="ARBA00022833"/>
    </source>
</evidence>
<organism evidence="10 11">
    <name type="scientific">Colocasia esculenta</name>
    <name type="common">Wild taro</name>
    <name type="synonym">Arum esculentum</name>
    <dbReference type="NCBI Taxonomy" id="4460"/>
    <lineage>
        <taxon>Eukaryota</taxon>
        <taxon>Viridiplantae</taxon>
        <taxon>Streptophyta</taxon>
        <taxon>Embryophyta</taxon>
        <taxon>Tracheophyta</taxon>
        <taxon>Spermatophyta</taxon>
        <taxon>Magnoliopsida</taxon>
        <taxon>Liliopsida</taxon>
        <taxon>Araceae</taxon>
        <taxon>Aroideae</taxon>
        <taxon>Colocasieae</taxon>
        <taxon>Colocasia</taxon>
    </lineage>
</organism>
<protein>
    <recommendedName>
        <fullName evidence="9">C2H2-type domain-containing protein</fullName>
    </recommendedName>
</protein>
<name>A0A843V2Z0_COLES</name>
<dbReference type="PROSITE" id="PS51257">
    <property type="entry name" value="PROKAR_LIPOPROTEIN"/>
    <property type="match status" value="1"/>
</dbReference>
<evidence type="ECO:0000256" key="6">
    <source>
        <dbReference type="ARBA" id="ARBA00023163"/>
    </source>
</evidence>
<proteinExistence type="predicted"/>
<evidence type="ECO:0000256" key="5">
    <source>
        <dbReference type="ARBA" id="ARBA00023015"/>
    </source>
</evidence>
<dbReference type="InterPro" id="IPR013087">
    <property type="entry name" value="Znf_C2H2_type"/>
</dbReference>
<evidence type="ECO:0000256" key="7">
    <source>
        <dbReference type="ARBA" id="ARBA00023242"/>
    </source>
</evidence>
<feature type="domain" description="C2H2-type" evidence="9">
    <location>
        <begin position="38"/>
        <end position="67"/>
    </location>
</feature>
<dbReference type="Gene3D" id="3.30.160.60">
    <property type="entry name" value="Classic Zinc Finger"/>
    <property type="match status" value="4"/>
</dbReference>
<accession>A0A843V2Z0</accession>
<dbReference type="AlphaFoldDB" id="A0A843V2Z0"/>
<dbReference type="PROSITE" id="PS00028">
    <property type="entry name" value="ZINC_FINGER_C2H2_1"/>
    <property type="match status" value="6"/>
</dbReference>
<dbReference type="PROSITE" id="PS50157">
    <property type="entry name" value="ZINC_FINGER_C2H2_2"/>
    <property type="match status" value="4"/>
</dbReference>
<sequence>MREVASLTLNGLVPGWGTSCEDPSREPHSRCVYPERPFSCPVDDCHHSYRRKDHLSRHLLQHQGKLFMCPKGSCNRRFSIRSNMQRHVKELHEEESPVEGRAEKKYICPEIGCEKEFKYLSRLKKHEESHVKLEYVEVICGEPGCMKLFTNAECLKAHIKSCHQHVQCPTCGTQQRKKNFKRHLCIHEREGATEKIKCSFPRCLHTFSKKSNLTKHVKAVHLELRPFTCRVSGCGLKFPYKHVRDNHERSGVHTYVQGDFLEVDEQFRSKPKGGRKRKSVMVELLLRKRIAASPEEINMLQNGTLRSSQILGDRQEDGTSD</sequence>
<dbReference type="PANTHER" id="PTHR46179:SF13">
    <property type="entry name" value="C2H2-TYPE DOMAIN-CONTAINING PROTEIN"/>
    <property type="match status" value="1"/>
</dbReference>
<dbReference type="GO" id="GO:0006357">
    <property type="term" value="P:regulation of transcription by RNA polymerase II"/>
    <property type="evidence" value="ECO:0007669"/>
    <property type="project" value="TreeGrafter"/>
</dbReference>
<feature type="domain" description="C2H2-type" evidence="9">
    <location>
        <begin position="67"/>
        <end position="97"/>
    </location>
</feature>
<keyword evidence="6" id="KW-0804">Transcription</keyword>
<evidence type="ECO:0000256" key="8">
    <source>
        <dbReference type="PROSITE-ProRule" id="PRU00042"/>
    </source>
</evidence>
<dbReference type="Pfam" id="PF00096">
    <property type="entry name" value="zf-C2H2"/>
    <property type="match status" value="1"/>
</dbReference>
<keyword evidence="3 8" id="KW-0863">Zinc-finger</keyword>
<gene>
    <name evidence="10" type="ORF">Taro_019676</name>
</gene>
<dbReference type="InterPro" id="IPR051061">
    <property type="entry name" value="Zinc_finger_trans_reg"/>
</dbReference>
<dbReference type="EMBL" id="NMUH01000956">
    <property type="protein sequence ID" value="MQL87153.1"/>
    <property type="molecule type" value="Genomic_DNA"/>
</dbReference>
<keyword evidence="7" id="KW-0539">Nucleus</keyword>
<evidence type="ECO:0000256" key="2">
    <source>
        <dbReference type="ARBA" id="ARBA00022723"/>
    </source>
</evidence>
<keyword evidence="4" id="KW-0862">Zinc</keyword>
<dbReference type="SUPFAM" id="SSF57667">
    <property type="entry name" value="beta-beta-alpha zinc fingers"/>
    <property type="match status" value="4"/>
</dbReference>
<keyword evidence="11" id="KW-1185">Reference proteome</keyword>
<reference evidence="10" key="1">
    <citation type="submission" date="2017-07" db="EMBL/GenBank/DDBJ databases">
        <title>Taro Niue Genome Assembly and Annotation.</title>
        <authorList>
            <person name="Atibalentja N."/>
            <person name="Keating K."/>
            <person name="Fields C.J."/>
        </authorList>
    </citation>
    <scope>NUCLEOTIDE SEQUENCE</scope>
    <source>
        <strain evidence="10">Niue_2</strain>
        <tissue evidence="10">Leaf</tissue>
    </source>
</reference>
<dbReference type="GO" id="GO:0080084">
    <property type="term" value="F:5S rDNA binding"/>
    <property type="evidence" value="ECO:0007669"/>
    <property type="project" value="TreeGrafter"/>
</dbReference>
<evidence type="ECO:0000313" key="10">
    <source>
        <dbReference type="EMBL" id="MQL87153.1"/>
    </source>
</evidence>
<dbReference type="GO" id="GO:0005730">
    <property type="term" value="C:nucleolus"/>
    <property type="evidence" value="ECO:0007669"/>
    <property type="project" value="TreeGrafter"/>
</dbReference>
<dbReference type="PANTHER" id="PTHR46179">
    <property type="entry name" value="ZINC FINGER PROTEIN"/>
    <property type="match status" value="1"/>
</dbReference>
<dbReference type="OrthoDB" id="427030at2759"/>